<proteinExistence type="predicted"/>
<reference evidence="2" key="1">
    <citation type="submission" date="2014-11" db="EMBL/GenBank/DDBJ databases">
        <authorList>
            <person name="Amaro Gonzalez C."/>
        </authorList>
    </citation>
    <scope>NUCLEOTIDE SEQUENCE</scope>
</reference>
<keyword evidence="1" id="KW-1133">Transmembrane helix</keyword>
<feature type="transmembrane region" description="Helical" evidence="1">
    <location>
        <begin position="49"/>
        <end position="69"/>
    </location>
</feature>
<keyword evidence="1" id="KW-0812">Transmembrane</keyword>
<evidence type="ECO:0000256" key="1">
    <source>
        <dbReference type="SAM" id="Phobius"/>
    </source>
</evidence>
<sequence length="102" mass="11851">MDTEMCCISQEFNRNSETGQLLLFAFIILRAQAFSFKTCIYFLVTVYPVMLNAADRSFFLFLVFLFKIWNMNFQSFTIPKCVFKEITVSSLGVSNEIPCLAW</sequence>
<organism evidence="2">
    <name type="scientific">Anguilla anguilla</name>
    <name type="common">European freshwater eel</name>
    <name type="synonym">Muraena anguilla</name>
    <dbReference type="NCBI Taxonomy" id="7936"/>
    <lineage>
        <taxon>Eukaryota</taxon>
        <taxon>Metazoa</taxon>
        <taxon>Chordata</taxon>
        <taxon>Craniata</taxon>
        <taxon>Vertebrata</taxon>
        <taxon>Euteleostomi</taxon>
        <taxon>Actinopterygii</taxon>
        <taxon>Neopterygii</taxon>
        <taxon>Teleostei</taxon>
        <taxon>Anguilliformes</taxon>
        <taxon>Anguillidae</taxon>
        <taxon>Anguilla</taxon>
    </lineage>
</organism>
<accession>A0A0E9WYB5</accession>
<name>A0A0E9WYB5_ANGAN</name>
<evidence type="ECO:0000313" key="2">
    <source>
        <dbReference type="EMBL" id="JAH95319.1"/>
    </source>
</evidence>
<reference evidence="2" key="2">
    <citation type="journal article" date="2015" name="Fish Shellfish Immunol.">
        <title>Early steps in the European eel (Anguilla anguilla)-Vibrio vulnificus interaction in the gills: Role of the RtxA13 toxin.</title>
        <authorList>
            <person name="Callol A."/>
            <person name="Pajuelo D."/>
            <person name="Ebbesson L."/>
            <person name="Teles M."/>
            <person name="MacKenzie S."/>
            <person name="Amaro C."/>
        </authorList>
    </citation>
    <scope>NUCLEOTIDE SEQUENCE</scope>
</reference>
<protein>
    <submittedName>
        <fullName evidence="2">Uncharacterized protein</fullName>
    </submittedName>
</protein>
<dbReference type="EMBL" id="GBXM01013258">
    <property type="protein sequence ID" value="JAH95319.1"/>
    <property type="molecule type" value="Transcribed_RNA"/>
</dbReference>
<dbReference type="AlphaFoldDB" id="A0A0E9WYB5"/>
<feature type="transmembrane region" description="Helical" evidence="1">
    <location>
        <begin position="21"/>
        <end position="43"/>
    </location>
</feature>
<keyword evidence="1" id="KW-0472">Membrane</keyword>